<organism evidence="3 4">
    <name type="scientific">Dyadobacter pollutisoli</name>
    <dbReference type="NCBI Taxonomy" id="2910158"/>
    <lineage>
        <taxon>Bacteria</taxon>
        <taxon>Pseudomonadati</taxon>
        <taxon>Bacteroidota</taxon>
        <taxon>Cytophagia</taxon>
        <taxon>Cytophagales</taxon>
        <taxon>Spirosomataceae</taxon>
        <taxon>Dyadobacter</taxon>
    </lineage>
</organism>
<dbReference type="Gene3D" id="3.30.360.10">
    <property type="entry name" value="Dihydrodipicolinate Reductase, domain 2"/>
    <property type="match status" value="1"/>
</dbReference>
<dbReference type="Pfam" id="PF22725">
    <property type="entry name" value="GFO_IDH_MocA_C3"/>
    <property type="match status" value="1"/>
</dbReference>
<evidence type="ECO:0000313" key="4">
    <source>
        <dbReference type="Proteomes" id="UP001164653"/>
    </source>
</evidence>
<proteinExistence type="predicted"/>
<dbReference type="PANTHER" id="PTHR43708:SF8">
    <property type="entry name" value="OXIDOREDUCTASE"/>
    <property type="match status" value="1"/>
</dbReference>
<keyword evidence="4" id="KW-1185">Reference proteome</keyword>
<dbReference type="SUPFAM" id="SSF51735">
    <property type="entry name" value="NAD(P)-binding Rossmann-fold domains"/>
    <property type="match status" value="1"/>
</dbReference>
<dbReference type="AlphaFoldDB" id="A0A9E8NEY7"/>
<feature type="domain" description="GFO/IDH/MocA-like oxidoreductase" evidence="2">
    <location>
        <begin position="136"/>
        <end position="258"/>
    </location>
</feature>
<dbReference type="GO" id="GO:0000166">
    <property type="term" value="F:nucleotide binding"/>
    <property type="evidence" value="ECO:0007669"/>
    <property type="project" value="InterPro"/>
</dbReference>
<dbReference type="RefSeq" id="WP_244818839.1">
    <property type="nucleotide sequence ID" value="NZ_CP112998.1"/>
</dbReference>
<gene>
    <name evidence="3" type="ORF">ON006_08840</name>
</gene>
<protein>
    <submittedName>
        <fullName evidence="3">Gfo/Idh/MocA family oxidoreductase</fullName>
    </submittedName>
</protein>
<name>A0A9E8NEY7_9BACT</name>
<feature type="domain" description="Gfo/Idh/MocA-like oxidoreductase N-terminal" evidence="1">
    <location>
        <begin position="7"/>
        <end position="125"/>
    </location>
</feature>
<dbReference type="PANTHER" id="PTHR43708">
    <property type="entry name" value="CONSERVED EXPRESSED OXIDOREDUCTASE (EUROFUNG)"/>
    <property type="match status" value="1"/>
</dbReference>
<dbReference type="Pfam" id="PF01408">
    <property type="entry name" value="GFO_IDH_MocA"/>
    <property type="match status" value="1"/>
</dbReference>
<dbReference type="KEGG" id="dpf:ON006_08840"/>
<evidence type="ECO:0000313" key="3">
    <source>
        <dbReference type="EMBL" id="WAC14053.1"/>
    </source>
</evidence>
<dbReference type="InterPro" id="IPR055170">
    <property type="entry name" value="GFO_IDH_MocA-like_dom"/>
</dbReference>
<dbReference type="InterPro" id="IPR051317">
    <property type="entry name" value="Gfo/Idh/MocA_oxidoreduct"/>
</dbReference>
<dbReference type="InterPro" id="IPR036291">
    <property type="entry name" value="NAD(P)-bd_dom_sf"/>
</dbReference>
<sequence length="344" mass="38439">MENGRTLKFAVLGTGFWAGYQLAGWHELAGVQPIAFYNRTIQKARALAEHYAVENVYDDVDELLDKHAHELDFVDIITDVSTHAMLTEKAAARGLDVICQKPMATTLEAAAAMVEACRAAHVALYIHENFRFQAPIRKLKEILLSGVMGKVFKANVAFCSGFPVFDNQPFLKELDEFIITDIGSHVLDVTRFLFGEAESLYCHTARINPEIKGEDVANVLMRMRNGISCYVEMSYATIKEHESFPQTLVTVEGEKGTAILLNNYEIRVTTREGTNVTTASPQPYPWIDPAYAVVHASIVDCNRDILESLQGKKNAETTGIDNFETMRLVHAAYQSARENKVIFI</sequence>
<dbReference type="Proteomes" id="UP001164653">
    <property type="component" value="Chromosome"/>
</dbReference>
<dbReference type="Gene3D" id="3.40.50.720">
    <property type="entry name" value="NAD(P)-binding Rossmann-like Domain"/>
    <property type="match status" value="1"/>
</dbReference>
<dbReference type="InterPro" id="IPR000683">
    <property type="entry name" value="Gfo/Idh/MocA-like_OxRdtase_N"/>
</dbReference>
<evidence type="ECO:0000259" key="1">
    <source>
        <dbReference type="Pfam" id="PF01408"/>
    </source>
</evidence>
<dbReference type="SUPFAM" id="SSF55347">
    <property type="entry name" value="Glyceraldehyde-3-phosphate dehydrogenase-like, C-terminal domain"/>
    <property type="match status" value="1"/>
</dbReference>
<dbReference type="EMBL" id="CP112998">
    <property type="protein sequence ID" value="WAC14053.1"/>
    <property type="molecule type" value="Genomic_DNA"/>
</dbReference>
<reference evidence="3" key="1">
    <citation type="submission" date="2022-11" db="EMBL/GenBank/DDBJ databases">
        <title>Dyadobacter pollutisoli sp. nov., isolated from plastic dumped soil.</title>
        <authorList>
            <person name="Kim J.M."/>
            <person name="Kim K.R."/>
            <person name="Lee J.K."/>
            <person name="Hao L."/>
            <person name="Jeon C.O."/>
        </authorList>
    </citation>
    <scope>NUCLEOTIDE SEQUENCE</scope>
    <source>
        <strain evidence="3">U1</strain>
    </source>
</reference>
<evidence type="ECO:0000259" key="2">
    <source>
        <dbReference type="Pfam" id="PF22725"/>
    </source>
</evidence>
<accession>A0A9E8NEY7</accession>